<evidence type="ECO:0000256" key="1">
    <source>
        <dbReference type="ARBA" id="ARBA00022729"/>
    </source>
</evidence>
<dbReference type="InterPro" id="IPR001638">
    <property type="entry name" value="Solute-binding_3/MltF_N"/>
</dbReference>
<evidence type="ECO:0000259" key="3">
    <source>
        <dbReference type="SMART" id="SM00062"/>
    </source>
</evidence>
<organism evidence="4 5">
    <name type="scientific">Desulfosarcina alkanivorans</name>
    <dbReference type="NCBI Taxonomy" id="571177"/>
    <lineage>
        <taxon>Bacteria</taxon>
        <taxon>Pseudomonadati</taxon>
        <taxon>Thermodesulfobacteriota</taxon>
        <taxon>Desulfobacteria</taxon>
        <taxon>Desulfobacterales</taxon>
        <taxon>Desulfosarcinaceae</taxon>
        <taxon>Desulfosarcina</taxon>
    </lineage>
</organism>
<evidence type="ECO:0000256" key="2">
    <source>
        <dbReference type="SAM" id="SignalP"/>
    </source>
</evidence>
<dbReference type="EMBL" id="AP021874">
    <property type="protein sequence ID" value="BBO72030.1"/>
    <property type="molecule type" value="Genomic_DNA"/>
</dbReference>
<keyword evidence="1 2" id="KW-0732">Signal</keyword>
<gene>
    <name evidence="4" type="ORF">DSCA_59600</name>
</gene>
<evidence type="ECO:0000313" key="5">
    <source>
        <dbReference type="Proteomes" id="UP000427906"/>
    </source>
</evidence>
<name>A0A5K7YUP9_9BACT</name>
<dbReference type="PANTHER" id="PTHR35936:SF38">
    <property type="entry name" value="GLUTAMINE-BINDING PERIPLASMIC PROTEIN"/>
    <property type="match status" value="1"/>
</dbReference>
<sequence>MKQFKRGLMLLLVLVFATACAHTDPGGMTSSGLDGIAQSGVLRVGTAANMPPLNMLDKSGVPMGLDVDLAGYMAAAMGVELSLVVKPFSELLPALEAGEVDMVISGMTITPERNMKVAFAGPYHISGKALLTKFKSLVTSEDTSKLNSEAFAYTALESSTSATLVETMMPRARLVTAKDYEAAVDMVLSNKVDALVADYHVCVLSLLKHPDEGLVSLITPFTYEPLGIALPAGNAQMMNWVSNFLNTMRESDELIKLKIKWIEDPSWLSDLN</sequence>
<dbReference type="RefSeq" id="WP_155319792.1">
    <property type="nucleotide sequence ID" value="NZ_AP021874.1"/>
</dbReference>
<dbReference type="Gene3D" id="3.40.190.10">
    <property type="entry name" value="Periplasmic binding protein-like II"/>
    <property type="match status" value="2"/>
</dbReference>
<protein>
    <submittedName>
        <fullName evidence="4">Amino acid ABC transporter substrate-binding protein</fullName>
    </submittedName>
</protein>
<dbReference type="AlphaFoldDB" id="A0A5K7YUP9"/>
<proteinExistence type="predicted"/>
<keyword evidence="5" id="KW-1185">Reference proteome</keyword>
<dbReference type="OrthoDB" id="6192933at2"/>
<dbReference type="Pfam" id="PF00497">
    <property type="entry name" value="SBP_bac_3"/>
    <property type="match status" value="1"/>
</dbReference>
<dbReference type="KEGG" id="dalk:DSCA_59600"/>
<evidence type="ECO:0000313" key="4">
    <source>
        <dbReference type="EMBL" id="BBO72030.1"/>
    </source>
</evidence>
<dbReference type="Proteomes" id="UP000427906">
    <property type="component" value="Chromosome"/>
</dbReference>
<feature type="chain" id="PRO_5024321181" evidence="2">
    <location>
        <begin position="22"/>
        <end position="272"/>
    </location>
</feature>
<dbReference type="SMART" id="SM00062">
    <property type="entry name" value="PBPb"/>
    <property type="match status" value="1"/>
</dbReference>
<feature type="domain" description="Solute-binding protein family 3/N-terminal" evidence="3">
    <location>
        <begin position="41"/>
        <end position="265"/>
    </location>
</feature>
<feature type="signal peptide" evidence="2">
    <location>
        <begin position="1"/>
        <end position="21"/>
    </location>
</feature>
<dbReference type="PROSITE" id="PS51257">
    <property type="entry name" value="PROKAR_LIPOPROTEIN"/>
    <property type="match status" value="1"/>
</dbReference>
<dbReference type="PANTHER" id="PTHR35936">
    <property type="entry name" value="MEMBRANE-BOUND LYTIC MUREIN TRANSGLYCOSYLASE F"/>
    <property type="match status" value="1"/>
</dbReference>
<accession>A0A5K7YUP9</accession>
<dbReference type="SUPFAM" id="SSF53850">
    <property type="entry name" value="Periplasmic binding protein-like II"/>
    <property type="match status" value="1"/>
</dbReference>
<reference evidence="4 5" key="1">
    <citation type="submission" date="2019-11" db="EMBL/GenBank/DDBJ databases">
        <title>Comparative genomics of hydrocarbon-degrading Desulfosarcina strains.</title>
        <authorList>
            <person name="Watanabe M."/>
            <person name="Kojima H."/>
            <person name="Fukui M."/>
        </authorList>
    </citation>
    <scope>NUCLEOTIDE SEQUENCE [LARGE SCALE GENOMIC DNA]</scope>
    <source>
        <strain evidence="4 5">PL12</strain>
    </source>
</reference>